<organism evidence="8 9">
    <name type="scientific">Algibacter miyuki</name>
    <dbReference type="NCBI Taxonomy" id="1306933"/>
    <lineage>
        <taxon>Bacteria</taxon>
        <taxon>Pseudomonadati</taxon>
        <taxon>Bacteroidota</taxon>
        <taxon>Flavobacteriia</taxon>
        <taxon>Flavobacteriales</taxon>
        <taxon>Flavobacteriaceae</taxon>
        <taxon>Algibacter</taxon>
    </lineage>
</organism>
<proteinExistence type="inferred from homology"/>
<dbReference type="CDD" id="cd16144">
    <property type="entry name" value="ARS_like"/>
    <property type="match status" value="1"/>
</dbReference>
<reference evidence="8 9" key="1">
    <citation type="submission" date="2024-09" db="EMBL/GenBank/DDBJ databases">
        <authorList>
            <person name="Sun Q."/>
            <person name="Mori K."/>
        </authorList>
    </citation>
    <scope>NUCLEOTIDE SEQUENCE [LARGE SCALE GENOMIC DNA]</scope>
    <source>
        <strain evidence="8 9">CECT 8300</strain>
    </source>
</reference>
<evidence type="ECO:0000256" key="1">
    <source>
        <dbReference type="ARBA" id="ARBA00001913"/>
    </source>
</evidence>
<keyword evidence="5" id="KW-0378">Hydrolase</keyword>
<dbReference type="Proteomes" id="UP001589590">
    <property type="component" value="Unassembled WGS sequence"/>
</dbReference>
<keyword evidence="3" id="KW-0479">Metal-binding</keyword>
<evidence type="ECO:0000256" key="2">
    <source>
        <dbReference type="ARBA" id="ARBA00008779"/>
    </source>
</evidence>
<keyword evidence="9" id="KW-1185">Reference proteome</keyword>
<comment type="similarity">
    <text evidence="2">Belongs to the sulfatase family.</text>
</comment>
<dbReference type="PANTHER" id="PTHR42693">
    <property type="entry name" value="ARYLSULFATASE FAMILY MEMBER"/>
    <property type="match status" value="1"/>
</dbReference>
<comment type="cofactor">
    <cofactor evidence="1">
        <name>Ca(2+)</name>
        <dbReference type="ChEBI" id="CHEBI:29108"/>
    </cofactor>
</comment>
<gene>
    <name evidence="8" type="ORF">ACFFU1_15030</name>
</gene>
<comment type="caution">
    <text evidence="8">The sequence shown here is derived from an EMBL/GenBank/DDBJ whole genome shotgun (WGS) entry which is preliminary data.</text>
</comment>
<name>A0ABV5H391_9FLAO</name>
<dbReference type="PROSITE" id="PS00149">
    <property type="entry name" value="SULFATASE_2"/>
    <property type="match status" value="1"/>
</dbReference>
<dbReference type="SUPFAM" id="SSF53649">
    <property type="entry name" value="Alkaline phosphatase-like"/>
    <property type="match status" value="1"/>
</dbReference>
<dbReference type="InterPro" id="IPR000917">
    <property type="entry name" value="Sulfatase_N"/>
</dbReference>
<evidence type="ECO:0000313" key="9">
    <source>
        <dbReference type="Proteomes" id="UP001589590"/>
    </source>
</evidence>
<keyword evidence="6" id="KW-0106">Calcium</keyword>
<dbReference type="InterPro" id="IPR017850">
    <property type="entry name" value="Alkaline_phosphatase_core_sf"/>
</dbReference>
<evidence type="ECO:0000256" key="5">
    <source>
        <dbReference type="ARBA" id="ARBA00022801"/>
    </source>
</evidence>
<feature type="domain" description="Sulfatase N-terminal" evidence="7">
    <location>
        <begin position="32"/>
        <end position="395"/>
    </location>
</feature>
<protein>
    <submittedName>
        <fullName evidence="8">Sulfatase</fullName>
    </submittedName>
</protein>
<evidence type="ECO:0000256" key="6">
    <source>
        <dbReference type="ARBA" id="ARBA00022837"/>
    </source>
</evidence>
<evidence type="ECO:0000313" key="8">
    <source>
        <dbReference type="EMBL" id="MFB9106216.1"/>
    </source>
</evidence>
<dbReference type="EMBL" id="JBHMFA010000015">
    <property type="protein sequence ID" value="MFB9106216.1"/>
    <property type="molecule type" value="Genomic_DNA"/>
</dbReference>
<dbReference type="Pfam" id="PF00884">
    <property type="entry name" value="Sulfatase"/>
    <property type="match status" value="1"/>
</dbReference>
<dbReference type="InterPro" id="IPR024607">
    <property type="entry name" value="Sulfatase_CS"/>
</dbReference>
<evidence type="ECO:0000256" key="4">
    <source>
        <dbReference type="ARBA" id="ARBA00022729"/>
    </source>
</evidence>
<evidence type="ECO:0000256" key="3">
    <source>
        <dbReference type="ARBA" id="ARBA00022723"/>
    </source>
</evidence>
<dbReference type="RefSeq" id="WP_290267771.1">
    <property type="nucleotide sequence ID" value="NZ_JAUFQP010000001.1"/>
</dbReference>
<dbReference type="Gene3D" id="3.40.720.10">
    <property type="entry name" value="Alkaline Phosphatase, subunit A"/>
    <property type="match status" value="1"/>
</dbReference>
<accession>A0ABV5H391</accession>
<evidence type="ECO:0000259" key="7">
    <source>
        <dbReference type="Pfam" id="PF00884"/>
    </source>
</evidence>
<dbReference type="PANTHER" id="PTHR42693:SF42">
    <property type="entry name" value="ARYLSULFATASE G"/>
    <property type="match status" value="1"/>
</dbReference>
<sequence>MKNNNIFLACAFIAIFSSNVIHSQDQRDLIKPNIIIFYADDLGWQDVELNDLDEPCAWETPNIKNLAKDAINFTNAYSPAPTCAPSRSALLSGLHPAKTGITNVTGGEIPKPSRGSSFINPYFPAGLMPENLTIAEALKLNGYRTGHVGKWHAGHLQIQSSTNQGFDFAHESRGAHQGPKAPKSRVTEFATHVKGDKYRLSEEKYYPFTKESPNGISYPKDEVTENALKFIKESKQEPFFLYLAHWMVHYPIHTKNKELLQYYCDKLGMDFPEEDVPMTAEGQNNPYFGAMVTTLDWSLGRVVDLLKKTDDPRNPGKKLYETTYIIFSSDNGGAERRRDEIMSDNAPLDKGKKYTEEGGIRVPMLISGPNIPKGKTKDVLINQLDFYPTILNITNSKIPSKYSSDLDGLDISGVLLNNENSVKNNKGKVRADLWWHYPYGDNSKNQSAIRAGDYKLYKNFANGSYVLHRLYKDGKRFDLEEKYDIAKKEPKVLKDLSGRLEKYLKDYNAPLPYRSIENTKEASEKGNIAAVPTITSDTFDIKSREVSIELEKGKSKVVESYALIKIGDPVKVNKNGKKAKQGKHATTYIKVPVDCDKNKLKYTVTIPKEALEYIFIIIDENRYMVKGKLHKIS</sequence>
<dbReference type="InterPro" id="IPR050738">
    <property type="entry name" value="Sulfatase"/>
</dbReference>
<dbReference type="Gene3D" id="3.30.1120.10">
    <property type="match status" value="1"/>
</dbReference>
<keyword evidence="4" id="KW-0732">Signal</keyword>